<dbReference type="AlphaFoldDB" id="A0A8H4B0P1"/>
<proteinExistence type="predicted"/>
<evidence type="ECO:0000313" key="1">
    <source>
        <dbReference type="EMBL" id="KAF0551117.1"/>
    </source>
</evidence>
<comment type="caution">
    <text evidence="1">The sequence shown here is derived from an EMBL/GenBank/DDBJ whole genome shotgun (WGS) entry which is preliminary data.</text>
</comment>
<keyword evidence="2" id="KW-1185">Reference proteome</keyword>
<sequence length="191" mass="21313">MESGFKPASEVDPVTQAINDLKKLSSNLDTIRKSSIKPNNKKFDEYVKDTQPDLNINQISDKRMLAILVSEFVVTSQLDRDTPIGLFRQIFLWIGCCAAKRGGSYLDIMASHFEERQDGGFNLLTIHDKTHKGGYYHRNTSGSGHNTPSQIIPPDELGVIGTCTDIKKYLSLRPANAEPNLFLQINKDSEG</sequence>
<gene>
    <name evidence="1" type="ORF">F8M41_023724</name>
</gene>
<evidence type="ECO:0000313" key="2">
    <source>
        <dbReference type="Proteomes" id="UP000439903"/>
    </source>
</evidence>
<dbReference type="OrthoDB" id="2424537at2759"/>
<accession>A0A8H4B0P1</accession>
<reference evidence="1 2" key="1">
    <citation type="journal article" date="2019" name="Environ. Microbiol.">
        <title>At the nexus of three kingdoms: the genome of the mycorrhizal fungus Gigaspora margarita provides insights into plant, endobacterial and fungal interactions.</title>
        <authorList>
            <person name="Venice F."/>
            <person name="Ghignone S."/>
            <person name="Salvioli di Fossalunga A."/>
            <person name="Amselem J."/>
            <person name="Novero M."/>
            <person name="Xianan X."/>
            <person name="Sedzielewska Toro K."/>
            <person name="Morin E."/>
            <person name="Lipzen A."/>
            <person name="Grigoriev I.V."/>
            <person name="Henrissat B."/>
            <person name="Martin F.M."/>
            <person name="Bonfante P."/>
        </authorList>
    </citation>
    <scope>NUCLEOTIDE SEQUENCE [LARGE SCALE GENOMIC DNA]</scope>
    <source>
        <strain evidence="1 2">BEG34</strain>
    </source>
</reference>
<protein>
    <submittedName>
        <fullName evidence="1">Zinc finger mym-type protein 2-like</fullName>
    </submittedName>
</protein>
<organism evidence="1 2">
    <name type="scientific">Gigaspora margarita</name>
    <dbReference type="NCBI Taxonomy" id="4874"/>
    <lineage>
        <taxon>Eukaryota</taxon>
        <taxon>Fungi</taxon>
        <taxon>Fungi incertae sedis</taxon>
        <taxon>Mucoromycota</taxon>
        <taxon>Glomeromycotina</taxon>
        <taxon>Glomeromycetes</taxon>
        <taxon>Diversisporales</taxon>
        <taxon>Gigasporaceae</taxon>
        <taxon>Gigaspora</taxon>
    </lineage>
</organism>
<dbReference type="Proteomes" id="UP000439903">
    <property type="component" value="Unassembled WGS sequence"/>
</dbReference>
<name>A0A8H4B0P1_GIGMA</name>
<dbReference type="EMBL" id="WTPW01000079">
    <property type="protein sequence ID" value="KAF0551117.1"/>
    <property type="molecule type" value="Genomic_DNA"/>
</dbReference>